<dbReference type="InterPro" id="IPR038330">
    <property type="entry name" value="TspO/MBR-related_sf"/>
</dbReference>
<dbReference type="Proteomes" id="UP000571950">
    <property type="component" value="Unassembled WGS sequence"/>
</dbReference>
<evidence type="ECO:0000313" key="7">
    <source>
        <dbReference type="EMBL" id="MBB3925095.1"/>
    </source>
</evidence>
<keyword evidence="4 6" id="KW-1133">Transmembrane helix</keyword>
<dbReference type="CDD" id="cd15904">
    <property type="entry name" value="TSPO_MBR"/>
    <property type="match status" value="1"/>
</dbReference>
<evidence type="ECO:0000256" key="6">
    <source>
        <dbReference type="SAM" id="Phobius"/>
    </source>
</evidence>
<dbReference type="GO" id="GO:0033013">
    <property type="term" value="P:tetrapyrrole metabolic process"/>
    <property type="evidence" value="ECO:0007669"/>
    <property type="project" value="UniProtKB-ARBA"/>
</dbReference>
<comment type="similarity">
    <text evidence="2">Belongs to the TspO/BZRP family.</text>
</comment>
<dbReference type="PIRSF" id="PIRSF005859">
    <property type="entry name" value="PBR"/>
    <property type="match status" value="1"/>
</dbReference>
<gene>
    <name evidence="7" type="ORF">GGR43_000796</name>
</gene>
<evidence type="ECO:0000256" key="1">
    <source>
        <dbReference type="ARBA" id="ARBA00004141"/>
    </source>
</evidence>
<dbReference type="Pfam" id="PF03073">
    <property type="entry name" value="TspO_MBR"/>
    <property type="match status" value="1"/>
</dbReference>
<dbReference type="InterPro" id="IPR004307">
    <property type="entry name" value="TspO_MBR"/>
</dbReference>
<protein>
    <submittedName>
        <fullName evidence="7">Tryptophan-rich sensory protein</fullName>
    </submittedName>
</protein>
<feature type="transmembrane region" description="Helical" evidence="6">
    <location>
        <begin position="117"/>
        <end position="136"/>
    </location>
</feature>
<feature type="transmembrane region" description="Helical" evidence="6">
    <location>
        <begin position="86"/>
        <end position="105"/>
    </location>
</feature>
<evidence type="ECO:0000256" key="5">
    <source>
        <dbReference type="ARBA" id="ARBA00023136"/>
    </source>
</evidence>
<organism evidence="7 8">
    <name type="scientific">Sphingobium jiangsuense</name>
    <dbReference type="NCBI Taxonomy" id="870476"/>
    <lineage>
        <taxon>Bacteria</taxon>
        <taxon>Pseudomonadati</taxon>
        <taxon>Pseudomonadota</taxon>
        <taxon>Alphaproteobacteria</taxon>
        <taxon>Sphingomonadales</taxon>
        <taxon>Sphingomonadaceae</taxon>
        <taxon>Sphingobium</taxon>
    </lineage>
</organism>
<feature type="transmembrane region" description="Helical" evidence="6">
    <location>
        <begin position="143"/>
        <end position="163"/>
    </location>
</feature>
<dbReference type="Gene3D" id="1.20.1260.100">
    <property type="entry name" value="TspO/MBR protein"/>
    <property type="match status" value="1"/>
</dbReference>
<sequence length="182" mass="20145">MNEIASQAQLRMSYVRWALFTVPAIVFLGMLSGRIADSGYGNRWFASLAKPDFMPPGWAFGVAWTLLYILMGLALAVILHARGARLRGAAIGTFLVQLAANYAWSPLFFRAHMVTEAFWLLLFILALSIVTTALFARIRTIAAVLMLPYLAWLVFAGVLNHSIDRLNPDASSFVVPALKTRI</sequence>
<proteinExistence type="inferred from homology"/>
<dbReference type="PANTHER" id="PTHR10057">
    <property type="entry name" value="PERIPHERAL-TYPE BENZODIAZEPINE RECEPTOR"/>
    <property type="match status" value="1"/>
</dbReference>
<keyword evidence="8" id="KW-1185">Reference proteome</keyword>
<keyword evidence="3 6" id="KW-0812">Transmembrane</keyword>
<dbReference type="PANTHER" id="PTHR10057:SF0">
    <property type="entry name" value="TRANSLOCATOR PROTEIN"/>
    <property type="match status" value="1"/>
</dbReference>
<dbReference type="RefSeq" id="WP_188070648.1">
    <property type="nucleotide sequence ID" value="NZ_BSPS01000007.1"/>
</dbReference>
<keyword evidence="5 6" id="KW-0472">Membrane</keyword>
<name>A0A7W6FNU8_9SPHN</name>
<dbReference type="AlphaFoldDB" id="A0A7W6FNU8"/>
<evidence type="ECO:0000256" key="4">
    <source>
        <dbReference type="ARBA" id="ARBA00022989"/>
    </source>
</evidence>
<evidence type="ECO:0000313" key="8">
    <source>
        <dbReference type="Proteomes" id="UP000571950"/>
    </source>
</evidence>
<accession>A0A7W6FNU8</accession>
<comment type="subcellular location">
    <subcellularLocation>
        <location evidence="1">Membrane</location>
        <topology evidence="1">Multi-pass membrane protein</topology>
    </subcellularLocation>
</comment>
<comment type="caution">
    <text evidence="7">The sequence shown here is derived from an EMBL/GenBank/DDBJ whole genome shotgun (WGS) entry which is preliminary data.</text>
</comment>
<dbReference type="FunFam" id="1.20.1260.100:FF:000001">
    <property type="entry name" value="translocator protein 2"/>
    <property type="match status" value="1"/>
</dbReference>
<evidence type="ECO:0000256" key="2">
    <source>
        <dbReference type="ARBA" id="ARBA00007524"/>
    </source>
</evidence>
<evidence type="ECO:0000256" key="3">
    <source>
        <dbReference type="ARBA" id="ARBA00022692"/>
    </source>
</evidence>
<dbReference type="GO" id="GO:0016020">
    <property type="term" value="C:membrane"/>
    <property type="evidence" value="ECO:0007669"/>
    <property type="project" value="UniProtKB-SubCell"/>
</dbReference>
<dbReference type="EMBL" id="JACIDT010000002">
    <property type="protein sequence ID" value="MBB3925095.1"/>
    <property type="molecule type" value="Genomic_DNA"/>
</dbReference>
<reference evidence="7 8" key="1">
    <citation type="submission" date="2020-08" db="EMBL/GenBank/DDBJ databases">
        <title>Genomic Encyclopedia of Type Strains, Phase IV (KMG-IV): sequencing the most valuable type-strain genomes for metagenomic binning, comparative biology and taxonomic classification.</title>
        <authorList>
            <person name="Goeker M."/>
        </authorList>
    </citation>
    <scope>NUCLEOTIDE SEQUENCE [LARGE SCALE GENOMIC DNA]</scope>
    <source>
        <strain evidence="7 8">DSM 26189</strain>
    </source>
</reference>
<feature type="transmembrane region" description="Helical" evidence="6">
    <location>
        <begin position="56"/>
        <end position="79"/>
    </location>
</feature>
<feature type="transmembrane region" description="Helical" evidence="6">
    <location>
        <begin position="14"/>
        <end position="36"/>
    </location>
</feature>